<protein>
    <submittedName>
        <fullName evidence="1">Uncharacterized protein</fullName>
    </submittedName>
</protein>
<comment type="caution">
    <text evidence="1">The sequence shown here is derived from an EMBL/GenBank/DDBJ whole genome shotgun (WGS) entry which is preliminary data.</text>
</comment>
<dbReference type="EMBL" id="CAJEWN010000098">
    <property type="protein sequence ID" value="CAD2163491.1"/>
    <property type="molecule type" value="Genomic_DNA"/>
</dbReference>
<dbReference type="AlphaFoldDB" id="A0A6V7UQ47"/>
<organism evidence="1 2">
    <name type="scientific">Meloidogyne enterolobii</name>
    <name type="common">Root-knot nematode worm</name>
    <name type="synonym">Meloidogyne mayaguensis</name>
    <dbReference type="NCBI Taxonomy" id="390850"/>
    <lineage>
        <taxon>Eukaryota</taxon>
        <taxon>Metazoa</taxon>
        <taxon>Ecdysozoa</taxon>
        <taxon>Nematoda</taxon>
        <taxon>Chromadorea</taxon>
        <taxon>Rhabditida</taxon>
        <taxon>Tylenchina</taxon>
        <taxon>Tylenchomorpha</taxon>
        <taxon>Tylenchoidea</taxon>
        <taxon>Meloidogynidae</taxon>
        <taxon>Meloidogyninae</taxon>
        <taxon>Meloidogyne</taxon>
    </lineage>
</organism>
<proteinExistence type="predicted"/>
<sequence length="220" mass="25491">MDKLEKWVDDLFGSACKTMLKEVIKKVAKEVIKKVAKKFNKSLFTNKIELINHMVVKLEKTMVKEVIEKMTKKFIKSLLTSEKELIKRPFELVAGDCMIVQLNLLYETLKFLGICENHLWAERFLKPVPPIWPIEDYIWKPNSGNSIKDYICRELVETNCQIRQKESVQKVPKPKPKDNEICLSDIVGAIAIPILVVPLLMICPSLGDEFLKEFPNIRFN</sequence>
<evidence type="ECO:0000313" key="1">
    <source>
        <dbReference type="EMBL" id="CAD2163491.1"/>
    </source>
</evidence>
<gene>
    <name evidence="1" type="ORF">MENT_LOCUS16030</name>
</gene>
<dbReference type="Proteomes" id="UP000580250">
    <property type="component" value="Unassembled WGS sequence"/>
</dbReference>
<name>A0A6V7UQ47_MELEN</name>
<reference evidence="1 2" key="1">
    <citation type="submission" date="2020-08" db="EMBL/GenBank/DDBJ databases">
        <authorList>
            <person name="Koutsovoulos G."/>
            <person name="Danchin GJ E."/>
        </authorList>
    </citation>
    <scope>NUCLEOTIDE SEQUENCE [LARGE SCALE GENOMIC DNA]</scope>
</reference>
<evidence type="ECO:0000313" key="2">
    <source>
        <dbReference type="Proteomes" id="UP000580250"/>
    </source>
</evidence>
<accession>A0A6V7UQ47</accession>